<protein>
    <submittedName>
        <fullName evidence="2">Uncharacterized protein</fullName>
    </submittedName>
</protein>
<accession>A0A6J4KM23</accession>
<dbReference type="EMBL" id="CADCTS010000285">
    <property type="protein sequence ID" value="CAA9309805.1"/>
    <property type="molecule type" value="Genomic_DNA"/>
</dbReference>
<proteinExistence type="predicted"/>
<organism evidence="2">
    <name type="scientific">uncultured Friedmanniella sp</name>
    <dbReference type="NCBI Taxonomy" id="335381"/>
    <lineage>
        <taxon>Bacteria</taxon>
        <taxon>Bacillati</taxon>
        <taxon>Actinomycetota</taxon>
        <taxon>Actinomycetes</taxon>
        <taxon>Propionibacteriales</taxon>
        <taxon>Nocardioidaceae</taxon>
        <taxon>Friedmanniella</taxon>
        <taxon>environmental samples</taxon>
    </lineage>
</organism>
<gene>
    <name evidence="2" type="ORF">AVDCRST_MAG48-1958</name>
</gene>
<evidence type="ECO:0000256" key="1">
    <source>
        <dbReference type="SAM" id="MobiDB-lite"/>
    </source>
</evidence>
<feature type="region of interest" description="Disordered" evidence="1">
    <location>
        <begin position="13"/>
        <end position="91"/>
    </location>
</feature>
<feature type="compositionally biased region" description="Low complexity" evidence="1">
    <location>
        <begin position="65"/>
        <end position="91"/>
    </location>
</feature>
<reference evidence="2" key="1">
    <citation type="submission" date="2020-02" db="EMBL/GenBank/DDBJ databases">
        <authorList>
            <person name="Meier V. D."/>
        </authorList>
    </citation>
    <scope>NUCLEOTIDE SEQUENCE</scope>
    <source>
        <strain evidence="2">AVDCRST_MAG48</strain>
    </source>
</reference>
<dbReference type="AlphaFoldDB" id="A0A6J4KM23"/>
<feature type="compositionally biased region" description="Low complexity" evidence="1">
    <location>
        <begin position="13"/>
        <end position="22"/>
    </location>
</feature>
<evidence type="ECO:0000313" key="2">
    <source>
        <dbReference type="EMBL" id="CAA9309805.1"/>
    </source>
</evidence>
<name>A0A6J4KM23_9ACTN</name>
<sequence length="152" mass="14785">MVSNCACASAACASTGRSGRAAQAIRSSTRPGTRSARGATYSASTQAGGRTPDPPGSGPPGAGDVGSLSASSARCRASTVPAERSSASSSAERIACTFATTSPALLWPGSPSSASPMLRAEAVRSSIWDEAADSLRSSTASGGAGLEAMAAS</sequence>